<reference evidence="1" key="1">
    <citation type="submission" date="2020-12" db="EMBL/GenBank/DDBJ databases">
        <title>Metabolic potential, ecology and presence of endohyphal bacteria is reflected in genomic diversity of Mucoromycotina.</title>
        <authorList>
            <person name="Muszewska A."/>
            <person name="Okrasinska A."/>
            <person name="Steczkiewicz K."/>
            <person name="Drgas O."/>
            <person name="Orlowska M."/>
            <person name="Perlinska-Lenart U."/>
            <person name="Aleksandrzak-Piekarczyk T."/>
            <person name="Szatraj K."/>
            <person name="Zielenkiewicz U."/>
            <person name="Pilsyk S."/>
            <person name="Malc E."/>
            <person name="Mieczkowski P."/>
            <person name="Kruszewska J.S."/>
            <person name="Biernat P."/>
            <person name="Pawlowska J."/>
        </authorList>
    </citation>
    <scope>NUCLEOTIDE SEQUENCE</scope>
    <source>
        <strain evidence="1">WA0000051536</strain>
    </source>
</reference>
<name>A0A8H7Q8J0_9FUNG</name>
<keyword evidence="2" id="KW-1185">Reference proteome</keyword>
<gene>
    <name evidence="1" type="ORF">INT44_005508</name>
</gene>
<dbReference type="OrthoDB" id="2387215at2759"/>
<proteinExistence type="predicted"/>
<evidence type="ECO:0000313" key="1">
    <source>
        <dbReference type="EMBL" id="KAG2187818.1"/>
    </source>
</evidence>
<organism evidence="1 2">
    <name type="scientific">Umbelopsis vinacea</name>
    <dbReference type="NCBI Taxonomy" id="44442"/>
    <lineage>
        <taxon>Eukaryota</taxon>
        <taxon>Fungi</taxon>
        <taxon>Fungi incertae sedis</taxon>
        <taxon>Mucoromycota</taxon>
        <taxon>Mucoromycotina</taxon>
        <taxon>Umbelopsidomycetes</taxon>
        <taxon>Umbelopsidales</taxon>
        <taxon>Umbelopsidaceae</taxon>
        <taxon>Umbelopsis</taxon>
    </lineage>
</organism>
<sequence>MSVGRRCPIYTILQDSTKMKLVSTALLFCTILFVVAADIIKPYKYEVWPPGTKQVVEIDGDFHEDDTVAIFFNEDRDALLAGGPAYQKVFEVFVPWEAQSLPGQYSELVIVHRYQYYLNNVETVWVNVTAE</sequence>
<accession>A0A8H7Q8J0</accession>
<dbReference type="AlphaFoldDB" id="A0A8H7Q8J0"/>
<dbReference type="Proteomes" id="UP000612746">
    <property type="component" value="Unassembled WGS sequence"/>
</dbReference>
<evidence type="ECO:0000313" key="2">
    <source>
        <dbReference type="Proteomes" id="UP000612746"/>
    </source>
</evidence>
<dbReference type="EMBL" id="JAEPRA010000003">
    <property type="protein sequence ID" value="KAG2187818.1"/>
    <property type="molecule type" value="Genomic_DNA"/>
</dbReference>
<protein>
    <submittedName>
        <fullName evidence="1">Uncharacterized protein</fullName>
    </submittedName>
</protein>
<comment type="caution">
    <text evidence="1">The sequence shown here is derived from an EMBL/GenBank/DDBJ whole genome shotgun (WGS) entry which is preliminary data.</text>
</comment>